<gene>
    <name evidence="2" type="ORF">OLEA9_A059993</name>
</gene>
<dbReference type="EMBL" id="CACTIH010007463">
    <property type="protein sequence ID" value="CAA3013996.1"/>
    <property type="molecule type" value="Genomic_DNA"/>
</dbReference>
<accession>A0A8S0U8S9</accession>
<keyword evidence="1" id="KW-0812">Transmembrane</keyword>
<keyword evidence="1" id="KW-0472">Membrane</keyword>
<dbReference type="Gramene" id="OE9A059993T1">
    <property type="protein sequence ID" value="OE9A059993C1"/>
    <property type="gene ID" value="OE9A059993"/>
</dbReference>
<evidence type="ECO:0000313" key="2">
    <source>
        <dbReference type="EMBL" id="CAA3013996.1"/>
    </source>
</evidence>
<comment type="caution">
    <text evidence="2">The sequence shown here is derived from an EMBL/GenBank/DDBJ whole genome shotgun (WGS) entry which is preliminary data.</text>
</comment>
<reference evidence="2 3" key="1">
    <citation type="submission" date="2019-12" db="EMBL/GenBank/DDBJ databases">
        <authorList>
            <person name="Alioto T."/>
            <person name="Alioto T."/>
            <person name="Gomez Garrido J."/>
        </authorList>
    </citation>
    <scope>NUCLEOTIDE SEQUENCE [LARGE SCALE GENOMIC DNA]</scope>
</reference>
<dbReference type="AlphaFoldDB" id="A0A8S0U8S9"/>
<organism evidence="2 3">
    <name type="scientific">Olea europaea subsp. europaea</name>
    <dbReference type="NCBI Taxonomy" id="158383"/>
    <lineage>
        <taxon>Eukaryota</taxon>
        <taxon>Viridiplantae</taxon>
        <taxon>Streptophyta</taxon>
        <taxon>Embryophyta</taxon>
        <taxon>Tracheophyta</taxon>
        <taxon>Spermatophyta</taxon>
        <taxon>Magnoliopsida</taxon>
        <taxon>eudicotyledons</taxon>
        <taxon>Gunneridae</taxon>
        <taxon>Pentapetalae</taxon>
        <taxon>asterids</taxon>
        <taxon>lamiids</taxon>
        <taxon>Lamiales</taxon>
        <taxon>Oleaceae</taxon>
        <taxon>Oleeae</taxon>
        <taxon>Olea</taxon>
    </lineage>
</organism>
<keyword evidence="1" id="KW-1133">Transmembrane helix</keyword>
<evidence type="ECO:0000256" key="1">
    <source>
        <dbReference type="SAM" id="Phobius"/>
    </source>
</evidence>
<dbReference type="Proteomes" id="UP000594638">
    <property type="component" value="Unassembled WGS sequence"/>
</dbReference>
<name>A0A8S0U8S9_OLEEU</name>
<keyword evidence="3" id="KW-1185">Reference proteome</keyword>
<protein>
    <submittedName>
        <fullName evidence="2">Uncharacterized protein</fullName>
    </submittedName>
</protein>
<sequence>MKANNFLLFLGVIVCMMLLPKYFASLIVLGDLRRTAKAALKVESRFLLVDEQILNPLHESKQFLGNEGRQ</sequence>
<proteinExistence type="predicted"/>
<evidence type="ECO:0000313" key="3">
    <source>
        <dbReference type="Proteomes" id="UP000594638"/>
    </source>
</evidence>
<feature type="transmembrane region" description="Helical" evidence="1">
    <location>
        <begin position="6"/>
        <end position="29"/>
    </location>
</feature>